<dbReference type="AlphaFoldDB" id="A0A1H0TUM6"/>
<evidence type="ECO:0000313" key="4">
    <source>
        <dbReference type="Proteomes" id="UP000199073"/>
    </source>
</evidence>
<dbReference type="PANTHER" id="PTHR37423">
    <property type="entry name" value="SOLUBLE LYTIC MUREIN TRANSGLYCOSYLASE-RELATED"/>
    <property type="match status" value="1"/>
</dbReference>
<feature type="domain" description="Transglycosylase SLT" evidence="2">
    <location>
        <begin position="101"/>
        <end position="208"/>
    </location>
</feature>
<dbReference type="InterPro" id="IPR023346">
    <property type="entry name" value="Lysozyme-like_dom_sf"/>
</dbReference>
<protein>
    <submittedName>
        <fullName evidence="3">Transglycosylase SLT domain-containing protein</fullName>
    </submittedName>
</protein>
<dbReference type="Gene3D" id="1.10.530.10">
    <property type="match status" value="1"/>
</dbReference>
<comment type="similarity">
    <text evidence="1">Belongs to the transglycosylase Slt family.</text>
</comment>
<proteinExistence type="inferred from homology"/>
<dbReference type="CDD" id="cd00254">
    <property type="entry name" value="LT-like"/>
    <property type="match status" value="1"/>
</dbReference>
<dbReference type="EMBL" id="FNJI01000026">
    <property type="protein sequence ID" value="SDP57591.1"/>
    <property type="molecule type" value="Genomic_DNA"/>
</dbReference>
<evidence type="ECO:0000256" key="1">
    <source>
        <dbReference type="ARBA" id="ARBA00007734"/>
    </source>
</evidence>
<dbReference type="Proteomes" id="UP000199073">
    <property type="component" value="Unassembled WGS sequence"/>
</dbReference>
<dbReference type="Pfam" id="PF01464">
    <property type="entry name" value="SLT"/>
    <property type="match status" value="1"/>
</dbReference>
<dbReference type="PANTHER" id="PTHR37423:SF2">
    <property type="entry name" value="MEMBRANE-BOUND LYTIC MUREIN TRANSGLYCOSYLASE C"/>
    <property type="match status" value="1"/>
</dbReference>
<dbReference type="InterPro" id="IPR008258">
    <property type="entry name" value="Transglycosylase_SLT_dom_1"/>
</dbReference>
<keyword evidence="4" id="KW-1185">Reference proteome</keyword>
<reference evidence="3 4" key="1">
    <citation type="submission" date="2016-10" db="EMBL/GenBank/DDBJ databases">
        <authorList>
            <person name="de Groot N.N."/>
        </authorList>
    </citation>
    <scope>NUCLEOTIDE SEQUENCE [LARGE SCALE GENOMIC DNA]</scope>
    <source>
        <strain evidence="3 4">DSM 12130</strain>
    </source>
</reference>
<dbReference type="STRING" id="91360.SAMN05660330_03253"/>
<accession>A0A1H0TUM6</accession>
<evidence type="ECO:0000259" key="2">
    <source>
        <dbReference type="Pfam" id="PF01464"/>
    </source>
</evidence>
<dbReference type="RefSeq" id="WP_245695190.1">
    <property type="nucleotide sequence ID" value="NZ_FNJI01000026.1"/>
</dbReference>
<sequence length="224" mass="25137">MNVLQLVKSYTGLRHGKGCFSGHAVSRLPFALLLTAAMIGCCCEAEAEIYICQDQSGAVSFTNVRNSPTCRPYSLDKKSRADRSWANAARTINGAQLDREIQKIGQRYGVDPPLIKAIIHTESNFNSRAVSKKGAQGLMQLMPYTARELRVRDPFNPLENIDGGTRYFRKMLNNFNGNIILSLAAYNAGPGLIRKVGGIPRNGETRQYIKKVLRRYKFYKQSWK</sequence>
<gene>
    <name evidence="3" type="ORF">SAMN05660330_03253</name>
</gene>
<dbReference type="SUPFAM" id="SSF53955">
    <property type="entry name" value="Lysozyme-like"/>
    <property type="match status" value="1"/>
</dbReference>
<name>A0A1H0TUM6_9BACT</name>
<evidence type="ECO:0000313" key="3">
    <source>
        <dbReference type="EMBL" id="SDP57591.1"/>
    </source>
</evidence>
<organism evidence="3 4">
    <name type="scientific">Desulforhopalus singaporensis</name>
    <dbReference type="NCBI Taxonomy" id="91360"/>
    <lineage>
        <taxon>Bacteria</taxon>
        <taxon>Pseudomonadati</taxon>
        <taxon>Thermodesulfobacteriota</taxon>
        <taxon>Desulfobulbia</taxon>
        <taxon>Desulfobulbales</taxon>
        <taxon>Desulfocapsaceae</taxon>
        <taxon>Desulforhopalus</taxon>
    </lineage>
</organism>